<gene>
    <name evidence="5" type="ORF">C8D88_101995</name>
</gene>
<dbReference type="Gene3D" id="2.160.20.80">
    <property type="entry name" value="E3 ubiquitin-protein ligase SopA"/>
    <property type="match status" value="1"/>
</dbReference>
<keyword evidence="4" id="KW-1133">Transmembrane helix</keyword>
<keyword evidence="2" id="KW-0175">Coiled coil</keyword>
<evidence type="ECO:0000256" key="1">
    <source>
        <dbReference type="ARBA" id="ARBA00022737"/>
    </source>
</evidence>
<evidence type="ECO:0000256" key="3">
    <source>
        <dbReference type="SAM" id="MobiDB-lite"/>
    </source>
</evidence>
<proteinExistence type="predicted"/>
<feature type="region of interest" description="Disordered" evidence="3">
    <location>
        <begin position="119"/>
        <end position="142"/>
    </location>
</feature>
<keyword evidence="1" id="KW-0677">Repeat</keyword>
<reference evidence="5 6" key="1">
    <citation type="submission" date="2018-05" db="EMBL/GenBank/DDBJ databases">
        <title>Genomic Encyclopedia of Type Strains, Phase IV (KMG-IV): sequencing the most valuable type-strain genomes for metagenomic binning, comparative biology and taxonomic classification.</title>
        <authorList>
            <person name="Goeker M."/>
        </authorList>
    </citation>
    <scope>NUCLEOTIDE SEQUENCE [LARGE SCALE GENOMIC DNA]</scope>
    <source>
        <strain evidence="5 6">DSM 45480</strain>
    </source>
</reference>
<evidence type="ECO:0000256" key="4">
    <source>
        <dbReference type="SAM" id="Phobius"/>
    </source>
</evidence>
<organism evidence="5 6">
    <name type="scientific">Lentzea atacamensis</name>
    <dbReference type="NCBI Taxonomy" id="531938"/>
    <lineage>
        <taxon>Bacteria</taxon>
        <taxon>Bacillati</taxon>
        <taxon>Actinomycetota</taxon>
        <taxon>Actinomycetes</taxon>
        <taxon>Pseudonocardiales</taxon>
        <taxon>Pseudonocardiaceae</taxon>
        <taxon>Lentzea</taxon>
    </lineage>
</organism>
<sequence length="376" mass="41351">MLAIWRAPEFLVNRDLLIKAAPEQRLPAEHNARLIVISVGGALVVGTGLLYTARNYRLAHRGQVTERFTKALERLGSDELYVRIGGVHALEHVMRDSPEHHGDVVEVLVAFVRDRLPRSGTEAADETPWIHPPSGTDEPELPAEPPPDVLAALTALGNRPKQTKHNRASLNFRQLHVRGVQLIGAQFKNADLREADLQNANLNRADLQNANLTEANLQNAYLFSANLHRADLRRANLQNADLREANLRIAVLLRTDLQNAYLTEAKLQYAYLSEANVQNANLGGAKLQNANLRKADLQNADLGGAKLQNADLREANLQNADLREANLQNANLRGADLSLASLTAEQLRQAVLSEHTVLPEGLTRGPLGEIGEKNLS</sequence>
<dbReference type="InterPro" id="IPR001646">
    <property type="entry name" value="5peptide_repeat"/>
</dbReference>
<accession>A0A316IBP7</accession>
<evidence type="ECO:0000256" key="2">
    <source>
        <dbReference type="SAM" id="Coils"/>
    </source>
</evidence>
<dbReference type="PANTHER" id="PTHR47485">
    <property type="entry name" value="THYLAKOID LUMENAL 17.4 KDA PROTEIN, CHLOROPLASTIC"/>
    <property type="match status" value="1"/>
</dbReference>
<feature type="coiled-coil region" evidence="2">
    <location>
        <begin position="190"/>
        <end position="245"/>
    </location>
</feature>
<protein>
    <submittedName>
        <fullName evidence="5">Uncharacterized protein YjbI with pentapeptide repeats</fullName>
    </submittedName>
</protein>
<dbReference type="AlphaFoldDB" id="A0A316IBP7"/>
<keyword evidence="4" id="KW-0812">Transmembrane</keyword>
<evidence type="ECO:0000313" key="6">
    <source>
        <dbReference type="Proteomes" id="UP000246005"/>
    </source>
</evidence>
<dbReference type="SUPFAM" id="SSF141571">
    <property type="entry name" value="Pentapeptide repeat-like"/>
    <property type="match status" value="1"/>
</dbReference>
<name>A0A316IBP7_9PSEU</name>
<dbReference type="PANTHER" id="PTHR47485:SF1">
    <property type="entry name" value="THYLAKOID LUMENAL 17.4 KDA PROTEIN, CHLOROPLASTIC"/>
    <property type="match status" value="1"/>
</dbReference>
<feature type="transmembrane region" description="Helical" evidence="4">
    <location>
        <begin position="32"/>
        <end position="53"/>
    </location>
</feature>
<evidence type="ECO:0000313" key="5">
    <source>
        <dbReference type="EMBL" id="PWK90967.1"/>
    </source>
</evidence>
<keyword evidence="4" id="KW-0472">Membrane</keyword>
<dbReference type="EMBL" id="QGHB01000001">
    <property type="protein sequence ID" value="PWK90967.1"/>
    <property type="molecule type" value="Genomic_DNA"/>
</dbReference>
<dbReference type="Pfam" id="PF00805">
    <property type="entry name" value="Pentapeptide"/>
    <property type="match status" value="3"/>
</dbReference>
<dbReference type="Proteomes" id="UP000246005">
    <property type="component" value="Unassembled WGS sequence"/>
</dbReference>
<comment type="caution">
    <text evidence="5">The sequence shown here is derived from an EMBL/GenBank/DDBJ whole genome shotgun (WGS) entry which is preliminary data.</text>
</comment>